<dbReference type="AlphaFoldDB" id="A0A2M7XG80"/>
<protein>
    <submittedName>
        <fullName evidence="1">Uncharacterized protein</fullName>
    </submittedName>
</protein>
<organism evidence="1 2">
    <name type="scientific">Candidatus Uhrbacteria bacterium CG_4_9_14_3_um_filter_41_35</name>
    <dbReference type="NCBI Taxonomy" id="1975034"/>
    <lineage>
        <taxon>Bacteria</taxon>
        <taxon>Candidatus Uhriibacteriota</taxon>
    </lineage>
</organism>
<reference evidence="2" key="1">
    <citation type="submission" date="2017-09" db="EMBL/GenBank/DDBJ databases">
        <title>Depth-based differentiation of microbial function through sediment-hosted aquifers and enrichment of novel symbionts in the deep terrestrial subsurface.</title>
        <authorList>
            <person name="Probst A.J."/>
            <person name="Ladd B."/>
            <person name="Jarett J.K."/>
            <person name="Geller-Mcgrath D.E."/>
            <person name="Sieber C.M.K."/>
            <person name="Emerson J.B."/>
            <person name="Anantharaman K."/>
            <person name="Thomas B.C."/>
            <person name="Malmstrom R."/>
            <person name="Stieglmeier M."/>
            <person name="Klingl A."/>
            <person name="Woyke T."/>
            <person name="Ryan C.M."/>
            <person name="Banfield J.F."/>
        </authorList>
    </citation>
    <scope>NUCLEOTIDE SEQUENCE [LARGE SCALE GENOMIC DNA]</scope>
</reference>
<accession>A0A2M7XG80</accession>
<evidence type="ECO:0000313" key="1">
    <source>
        <dbReference type="EMBL" id="PJA46900.1"/>
    </source>
</evidence>
<evidence type="ECO:0000313" key="2">
    <source>
        <dbReference type="Proteomes" id="UP000231263"/>
    </source>
</evidence>
<dbReference type="Proteomes" id="UP000231263">
    <property type="component" value="Unassembled WGS sequence"/>
</dbReference>
<name>A0A2M7XG80_9BACT</name>
<dbReference type="EMBL" id="PFWT01000006">
    <property type="protein sequence ID" value="PJA46900.1"/>
    <property type="molecule type" value="Genomic_DNA"/>
</dbReference>
<comment type="caution">
    <text evidence="1">The sequence shown here is derived from an EMBL/GenBank/DDBJ whole genome shotgun (WGS) entry which is preliminary data.</text>
</comment>
<sequence length="220" mass="24824">MGTDDQYLVQSLKDDQGNAFDLTLKYSRSREFEIDENVIRQYAVLPRSVLKFVYRVVYVFLARGPALSKLPSPGCYPDKKNNWRIVVETTGDATCWRISLVAADLVSLHLLQKRLSAGEFRNLSVIPEVAPPPPRLNPVASRDRIARRGKKIVTAPFTTEVEVKAQLIDSGLYRAYFSSGRVTQLKNGEFKVKVSSLDKSYAEQFLAELTAGRLKPVREE</sequence>
<gene>
    <name evidence="1" type="ORF">CO173_00720</name>
</gene>
<proteinExistence type="predicted"/>